<feature type="compositionally biased region" description="Pro residues" evidence="1">
    <location>
        <begin position="169"/>
        <end position="179"/>
    </location>
</feature>
<dbReference type="AlphaFoldDB" id="A0A2P6V3R6"/>
<dbReference type="Proteomes" id="UP000239649">
    <property type="component" value="Unassembled WGS sequence"/>
</dbReference>
<comment type="caution">
    <text evidence="2">The sequence shown here is derived from an EMBL/GenBank/DDBJ whole genome shotgun (WGS) entry which is preliminary data.</text>
</comment>
<evidence type="ECO:0000313" key="3">
    <source>
        <dbReference type="Proteomes" id="UP000239649"/>
    </source>
</evidence>
<reference evidence="2 3" key="1">
    <citation type="journal article" date="2018" name="Plant J.">
        <title>Genome sequences of Chlorella sorokiniana UTEX 1602 and Micractinium conductrix SAG 241.80: implications to maltose excretion by a green alga.</title>
        <authorList>
            <person name="Arriola M.B."/>
            <person name="Velmurugan N."/>
            <person name="Zhang Y."/>
            <person name="Plunkett M.H."/>
            <person name="Hondzo H."/>
            <person name="Barney B.M."/>
        </authorList>
    </citation>
    <scope>NUCLEOTIDE SEQUENCE [LARGE SCALE GENOMIC DNA]</scope>
    <source>
        <strain evidence="2 3">SAG 241.80</strain>
    </source>
</reference>
<gene>
    <name evidence="2" type="ORF">C2E20_7699</name>
</gene>
<feature type="region of interest" description="Disordered" evidence="1">
    <location>
        <begin position="148"/>
        <end position="179"/>
    </location>
</feature>
<dbReference type="EMBL" id="LHPF02000034">
    <property type="protein sequence ID" value="PSC68717.1"/>
    <property type="molecule type" value="Genomic_DNA"/>
</dbReference>
<evidence type="ECO:0000313" key="2">
    <source>
        <dbReference type="EMBL" id="PSC68717.1"/>
    </source>
</evidence>
<dbReference type="OrthoDB" id="532671at2759"/>
<name>A0A2P6V3R6_9CHLO</name>
<proteinExistence type="predicted"/>
<evidence type="ECO:0000256" key="1">
    <source>
        <dbReference type="SAM" id="MobiDB-lite"/>
    </source>
</evidence>
<sequence>MAPSVLVPAFLGWLFTYYNSKKTDERKAQIDRINDQVRLLYGPLLACVHASRAAYTAMVRQHSPDGTVEGFVKALQSHPEGPEGEAYRRWMRVVLQPLNEKAADTIVKHVDLLRTPYIDPLLLQLLEYVTSEFKQIKRKQAQLLGLRQHDGLAGGGTEEERREANRLDPAPPRPPRAKL</sequence>
<accession>A0A2P6V3R6</accession>
<organism evidence="2 3">
    <name type="scientific">Micractinium conductrix</name>
    <dbReference type="NCBI Taxonomy" id="554055"/>
    <lineage>
        <taxon>Eukaryota</taxon>
        <taxon>Viridiplantae</taxon>
        <taxon>Chlorophyta</taxon>
        <taxon>core chlorophytes</taxon>
        <taxon>Trebouxiophyceae</taxon>
        <taxon>Chlorellales</taxon>
        <taxon>Chlorellaceae</taxon>
        <taxon>Chlorella clade</taxon>
        <taxon>Micractinium</taxon>
    </lineage>
</organism>
<keyword evidence="3" id="KW-1185">Reference proteome</keyword>
<protein>
    <submittedName>
        <fullName evidence="2">Uncharacterized protein</fullName>
    </submittedName>
</protein>